<organism evidence="3 4">
    <name type="scientific">Roseiconus lacunae</name>
    <dbReference type="NCBI Taxonomy" id="2605694"/>
    <lineage>
        <taxon>Bacteria</taxon>
        <taxon>Pseudomonadati</taxon>
        <taxon>Planctomycetota</taxon>
        <taxon>Planctomycetia</taxon>
        <taxon>Pirellulales</taxon>
        <taxon>Pirellulaceae</taxon>
        <taxon>Roseiconus</taxon>
    </lineage>
</organism>
<evidence type="ECO:0000313" key="3">
    <source>
        <dbReference type="EMBL" id="MDM4017893.1"/>
    </source>
</evidence>
<evidence type="ECO:0000313" key="4">
    <source>
        <dbReference type="Proteomes" id="UP001239462"/>
    </source>
</evidence>
<dbReference type="InterPro" id="IPR047216">
    <property type="entry name" value="Endonuclease_DUF559_bact"/>
</dbReference>
<dbReference type="RefSeq" id="WP_289165467.1">
    <property type="nucleotide sequence ID" value="NZ_CP141221.1"/>
</dbReference>
<dbReference type="Proteomes" id="UP001239462">
    <property type="component" value="Unassembled WGS sequence"/>
</dbReference>
<dbReference type="PANTHER" id="PTHR38590">
    <property type="entry name" value="BLL0828 PROTEIN"/>
    <property type="match status" value="1"/>
</dbReference>
<dbReference type="Gene3D" id="3.40.960.10">
    <property type="entry name" value="VSR Endonuclease"/>
    <property type="match status" value="1"/>
</dbReference>
<evidence type="ECO:0000256" key="1">
    <source>
        <dbReference type="SAM" id="MobiDB-lite"/>
    </source>
</evidence>
<dbReference type="InterPro" id="IPR007569">
    <property type="entry name" value="DUF559"/>
</dbReference>
<sequence>MKRRTSKQTQRAKELRQNQTSAEGLLWSVLRGKQLCELKFRRQHPIGRYFADFACVSEHLIIELDGEYHDQQQERDLARQQELADQGWDVIRFANDDVLNGIDSVLVAISAHLGIPFSHRSRSGDLGGMLGKQDPNHLGPTRPLKRPTSPQGR</sequence>
<keyword evidence="4" id="KW-1185">Reference proteome</keyword>
<protein>
    <submittedName>
        <fullName evidence="3">DUF559 domain-containing protein</fullName>
    </submittedName>
</protein>
<name>A0ABT7PN09_9BACT</name>
<dbReference type="EMBL" id="JASZZN010000017">
    <property type="protein sequence ID" value="MDM4017893.1"/>
    <property type="molecule type" value="Genomic_DNA"/>
</dbReference>
<feature type="domain" description="DUF559" evidence="2">
    <location>
        <begin position="7"/>
        <end position="112"/>
    </location>
</feature>
<evidence type="ECO:0000259" key="2">
    <source>
        <dbReference type="Pfam" id="PF04480"/>
    </source>
</evidence>
<dbReference type="SUPFAM" id="SSF52980">
    <property type="entry name" value="Restriction endonuclease-like"/>
    <property type="match status" value="1"/>
</dbReference>
<feature type="region of interest" description="Disordered" evidence="1">
    <location>
        <begin position="124"/>
        <end position="153"/>
    </location>
</feature>
<accession>A0ABT7PN09</accession>
<dbReference type="CDD" id="cd01038">
    <property type="entry name" value="Endonuclease_DUF559"/>
    <property type="match status" value="1"/>
</dbReference>
<proteinExistence type="predicted"/>
<dbReference type="InterPro" id="IPR011335">
    <property type="entry name" value="Restrct_endonuc-II-like"/>
</dbReference>
<reference evidence="3 4" key="1">
    <citation type="submission" date="2023-06" db="EMBL/GenBank/DDBJ databases">
        <title>Roseiconus lacunae JC819 isolated from Gulf of Mannar region, Tamil Nadu.</title>
        <authorList>
            <person name="Pk S."/>
            <person name="Ch S."/>
            <person name="Ch V.R."/>
        </authorList>
    </citation>
    <scope>NUCLEOTIDE SEQUENCE [LARGE SCALE GENOMIC DNA]</scope>
    <source>
        <strain evidence="3 4">JC819</strain>
    </source>
</reference>
<dbReference type="Pfam" id="PF04480">
    <property type="entry name" value="DUF559"/>
    <property type="match status" value="1"/>
</dbReference>
<dbReference type="PANTHER" id="PTHR38590:SF1">
    <property type="entry name" value="BLL0828 PROTEIN"/>
    <property type="match status" value="1"/>
</dbReference>
<comment type="caution">
    <text evidence="3">The sequence shown here is derived from an EMBL/GenBank/DDBJ whole genome shotgun (WGS) entry which is preliminary data.</text>
</comment>
<gene>
    <name evidence="3" type="ORF">QTN89_20770</name>
</gene>